<evidence type="ECO:0000313" key="2">
    <source>
        <dbReference type="Proteomes" id="UP000267250"/>
    </source>
</evidence>
<dbReference type="GO" id="GO:0000287">
    <property type="term" value="F:magnesium ion binding"/>
    <property type="evidence" value="ECO:0007669"/>
    <property type="project" value="TreeGrafter"/>
</dbReference>
<dbReference type="SUPFAM" id="SSF56784">
    <property type="entry name" value="HAD-like"/>
    <property type="match status" value="1"/>
</dbReference>
<dbReference type="InterPro" id="IPR006379">
    <property type="entry name" value="HAD-SF_hydro_IIB"/>
</dbReference>
<dbReference type="InterPro" id="IPR000150">
    <property type="entry name" value="Cof"/>
</dbReference>
<sequence>MDFRMLAVDMDDTLLGKDLKITKETIKKIQLAKKAGVKVIIATGRMFISIIPFLRQLELTDPVIVYNGAMVCRLGDKKPLLHHPIPLEYARKIARRVESAGYQLNAYINDQLYVREQTPEVLRYMQRTGVNSTKVGPIGDFLEEDPTKLLVIHDNLSEIEQLKAELRSEFGDVLTITQSKPYFIEVMAKGISKGKTLAELAKGLGIAPHEVIAIGDGLNDLEMVKWAGLGVAVANAHPELKEAADYVTGSCDEEGVAQVIDKFILRRRRASEE</sequence>
<dbReference type="Gene3D" id="3.40.50.1000">
    <property type="entry name" value="HAD superfamily/HAD-like"/>
    <property type="match status" value="1"/>
</dbReference>
<dbReference type="CDD" id="cd07516">
    <property type="entry name" value="HAD_Pase"/>
    <property type="match status" value="1"/>
</dbReference>
<dbReference type="SFLD" id="SFLDG01144">
    <property type="entry name" value="C2.B.4:_PGP_Like"/>
    <property type="match status" value="1"/>
</dbReference>
<dbReference type="SFLD" id="SFLDG01140">
    <property type="entry name" value="C2.B:_Phosphomannomutase_and_P"/>
    <property type="match status" value="1"/>
</dbReference>
<evidence type="ECO:0000313" key="1">
    <source>
        <dbReference type="EMBL" id="AZR72237.1"/>
    </source>
</evidence>
<dbReference type="OrthoDB" id="9781413at2"/>
<keyword evidence="2" id="KW-1185">Reference proteome</keyword>
<proteinExistence type="predicted"/>
<evidence type="ECO:0008006" key="3">
    <source>
        <dbReference type="Google" id="ProtNLM"/>
    </source>
</evidence>
<dbReference type="NCBIfam" id="TIGR00099">
    <property type="entry name" value="Cof-subfamily"/>
    <property type="match status" value="1"/>
</dbReference>
<dbReference type="InterPro" id="IPR023214">
    <property type="entry name" value="HAD_sf"/>
</dbReference>
<dbReference type="SFLD" id="SFLDS00003">
    <property type="entry name" value="Haloacid_Dehalogenase"/>
    <property type="match status" value="1"/>
</dbReference>
<dbReference type="KEGG" id="aft:BBF96_01780"/>
<dbReference type="PANTHER" id="PTHR10000:SF8">
    <property type="entry name" value="HAD SUPERFAMILY HYDROLASE-LIKE, TYPE 3"/>
    <property type="match status" value="1"/>
</dbReference>
<dbReference type="Proteomes" id="UP000267250">
    <property type="component" value="Chromosome"/>
</dbReference>
<dbReference type="GO" id="GO:0005829">
    <property type="term" value="C:cytosol"/>
    <property type="evidence" value="ECO:0007669"/>
    <property type="project" value="TreeGrafter"/>
</dbReference>
<dbReference type="Pfam" id="PF08282">
    <property type="entry name" value="Hydrolase_3"/>
    <property type="match status" value="1"/>
</dbReference>
<reference evidence="1 2" key="1">
    <citation type="submission" date="2016-07" db="EMBL/GenBank/DDBJ databases">
        <title>Genome and transcriptome analysis of iron-reducing fermentative bacteria Anoxybacter fermentans.</title>
        <authorList>
            <person name="Zeng X."/>
            <person name="Shao Z."/>
        </authorList>
    </citation>
    <scope>NUCLEOTIDE SEQUENCE [LARGE SCALE GENOMIC DNA]</scope>
    <source>
        <strain evidence="1 2">DY22613</strain>
    </source>
</reference>
<protein>
    <recommendedName>
        <fullName evidence="3">Haloacid dehalogenase</fullName>
    </recommendedName>
</protein>
<dbReference type="RefSeq" id="WP_127015565.1">
    <property type="nucleotide sequence ID" value="NZ_CP016379.1"/>
</dbReference>
<dbReference type="NCBIfam" id="TIGR01484">
    <property type="entry name" value="HAD-SF-IIB"/>
    <property type="match status" value="1"/>
</dbReference>
<gene>
    <name evidence="1" type="ORF">BBF96_01780</name>
</gene>
<dbReference type="InterPro" id="IPR036412">
    <property type="entry name" value="HAD-like_sf"/>
</dbReference>
<dbReference type="GO" id="GO:0016791">
    <property type="term" value="F:phosphatase activity"/>
    <property type="evidence" value="ECO:0007669"/>
    <property type="project" value="TreeGrafter"/>
</dbReference>
<dbReference type="PANTHER" id="PTHR10000">
    <property type="entry name" value="PHOSPHOSERINE PHOSPHATASE"/>
    <property type="match status" value="1"/>
</dbReference>
<dbReference type="Gene3D" id="3.30.1240.10">
    <property type="match status" value="1"/>
</dbReference>
<accession>A0A3Q9HQB5</accession>
<name>A0A3Q9HQB5_9FIRM</name>
<dbReference type="AlphaFoldDB" id="A0A3Q9HQB5"/>
<dbReference type="EMBL" id="CP016379">
    <property type="protein sequence ID" value="AZR72237.1"/>
    <property type="molecule type" value="Genomic_DNA"/>
</dbReference>
<organism evidence="1 2">
    <name type="scientific">Anoxybacter fermentans</name>
    <dbReference type="NCBI Taxonomy" id="1323375"/>
    <lineage>
        <taxon>Bacteria</taxon>
        <taxon>Bacillati</taxon>
        <taxon>Bacillota</taxon>
        <taxon>Clostridia</taxon>
        <taxon>Halanaerobiales</taxon>
        <taxon>Anoxybacter</taxon>
    </lineage>
</organism>